<dbReference type="PRINTS" id="PR00741">
    <property type="entry name" value="GLHYDRLASE29"/>
</dbReference>
<dbReference type="SUPFAM" id="SSF51445">
    <property type="entry name" value="(Trans)glycosidases"/>
    <property type="match status" value="1"/>
</dbReference>
<dbReference type="GO" id="GO:0006004">
    <property type="term" value="P:fucose metabolic process"/>
    <property type="evidence" value="ECO:0007669"/>
    <property type="project" value="InterPro"/>
</dbReference>
<evidence type="ECO:0000256" key="6">
    <source>
        <dbReference type="ARBA" id="ARBA00023295"/>
    </source>
</evidence>
<dbReference type="KEGG" id="luo:HHL09_04570"/>
<dbReference type="PANTHER" id="PTHR10030:SF37">
    <property type="entry name" value="ALPHA-L-FUCOSIDASE-RELATED"/>
    <property type="match status" value="1"/>
</dbReference>
<evidence type="ECO:0000256" key="2">
    <source>
        <dbReference type="ARBA" id="ARBA00007951"/>
    </source>
</evidence>
<dbReference type="InterPro" id="IPR016286">
    <property type="entry name" value="FUC_metazoa-typ"/>
</dbReference>
<evidence type="ECO:0000256" key="1">
    <source>
        <dbReference type="ARBA" id="ARBA00004071"/>
    </source>
</evidence>
<dbReference type="InterPro" id="IPR000933">
    <property type="entry name" value="Glyco_hydro_29"/>
</dbReference>
<evidence type="ECO:0000256" key="3">
    <source>
        <dbReference type="ARBA" id="ARBA00012662"/>
    </source>
</evidence>
<dbReference type="Gene3D" id="3.20.20.80">
    <property type="entry name" value="Glycosidases"/>
    <property type="match status" value="1"/>
</dbReference>
<accession>A0A858RDD7</accession>
<sequence>MAAAMVCGAARAQDDIQMTPYAGAAKWESDREQRLAWFREARFGLLLHLGLYSGAAGHWPPDQQNVRQDERQHPEWLRNWAAIPDAEYQRLLKPLFQPAPGCTDEWAQLARDAGMRYAILSAKSEEGYTLFNSADTATNISPPGRDLFGEFVASLRKQQLMPGVYYSLVDWHHSDPKTYPQYVKQHFRELATGYGPLGILWADGSTATAEGARWGTKSLLETWREYQPASVIDNRFWSGLENPNGDFMTPEDYVLPAAIDGRMFEVRSTMNDHLGYAGENVRWKTPREILLLLSEIASKGGNLLLGIGPDAKGRIPAGASANLRATGEWLKTHGEAIYGTTGTPFLAPVFNGRCTVGHRDGAYILYCHLHEWPTAGMISLDGLSTRCVSAVLMGKEPLNLEVNNVSWPTIRLPQSPPDKDNPLPIIAARLEREPVIDPIPYPLQGVDRTVTLNAAQAILVPGPGTKTPLRLEREHIGFWSQKADSVWFPVIMKNPGKFRVVLDIAVARPCGGEIEVRILDQVLRLKIGPTGESWDTFREVEAGEVKLTQTGLHAIHIRPIQIEGYGLMNLRTVRLLPIDDGE</sequence>
<keyword evidence="4" id="KW-0732">Signal</keyword>
<evidence type="ECO:0000256" key="5">
    <source>
        <dbReference type="ARBA" id="ARBA00022801"/>
    </source>
</evidence>
<feature type="domain" description="Glycoside hydrolase family 29 N-terminal" evidence="7">
    <location>
        <begin position="24"/>
        <end position="335"/>
    </location>
</feature>
<reference evidence="8 9" key="1">
    <citation type="submission" date="2020-04" db="EMBL/GenBank/DDBJ databases">
        <title>Luteolibacter sp. G-1-1-1 isolated from soil.</title>
        <authorList>
            <person name="Dahal R.H."/>
        </authorList>
    </citation>
    <scope>NUCLEOTIDE SEQUENCE [LARGE SCALE GENOMIC DNA]</scope>
    <source>
        <strain evidence="8 9">G-1-1-1</strain>
    </source>
</reference>
<dbReference type="InterPro" id="IPR057739">
    <property type="entry name" value="Glyco_hydro_29_N"/>
</dbReference>
<dbReference type="Proteomes" id="UP000501812">
    <property type="component" value="Chromosome"/>
</dbReference>
<evidence type="ECO:0000259" key="7">
    <source>
        <dbReference type="Pfam" id="PF01120"/>
    </source>
</evidence>
<dbReference type="GO" id="GO:0004560">
    <property type="term" value="F:alpha-L-fucosidase activity"/>
    <property type="evidence" value="ECO:0007669"/>
    <property type="project" value="InterPro"/>
</dbReference>
<proteinExistence type="inferred from homology"/>
<name>A0A858RDD7_9BACT</name>
<dbReference type="InterPro" id="IPR017853">
    <property type="entry name" value="GH"/>
</dbReference>
<dbReference type="EMBL" id="CP051774">
    <property type="protein sequence ID" value="QJE95076.1"/>
    <property type="molecule type" value="Genomic_DNA"/>
</dbReference>
<evidence type="ECO:0000313" key="8">
    <source>
        <dbReference type="EMBL" id="QJE95076.1"/>
    </source>
</evidence>
<evidence type="ECO:0000256" key="4">
    <source>
        <dbReference type="ARBA" id="ARBA00022729"/>
    </source>
</evidence>
<keyword evidence="5" id="KW-0378">Hydrolase</keyword>
<dbReference type="GO" id="GO:0005764">
    <property type="term" value="C:lysosome"/>
    <property type="evidence" value="ECO:0007669"/>
    <property type="project" value="TreeGrafter"/>
</dbReference>
<protein>
    <recommendedName>
        <fullName evidence="3">alpha-L-fucosidase</fullName>
        <ecNumber evidence="3">3.2.1.51</ecNumber>
    </recommendedName>
</protein>
<dbReference type="AlphaFoldDB" id="A0A858RDD7"/>
<gene>
    <name evidence="8" type="ORF">HHL09_04570</name>
</gene>
<dbReference type="SMART" id="SM00812">
    <property type="entry name" value="Alpha_L_fucos"/>
    <property type="match status" value="1"/>
</dbReference>
<comment type="similarity">
    <text evidence="2">Belongs to the glycosyl hydrolase 29 family.</text>
</comment>
<dbReference type="EC" id="3.2.1.51" evidence="3"/>
<dbReference type="Pfam" id="PF01120">
    <property type="entry name" value="Alpha_L_fucos"/>
    <property type="match status" value="1"/>
</dbReference>
<dbReference type="RefSeq" id="WP_169453297.1">
    <property type="nucleotide sequence ID" value="NZ_CP051774.1"/>
</dbReference>
<keyword evidence="6" id="KW-0326">Glycosidase</keyword>
<dbReference type="GO" id="GO:0016139">
    <property type="term" value="P:glycoside catabolic process"/>
    <property type="evidence" value="ECO:0007669"/>
    <property type="project" value="TreeGrafter"/>
</dbReference>
<comment type="function">
    <text evidence="1">Alpha-L-fucosidase is responsible for hydrolyzing the alpha-1,6-linked fucose joined to the reducing-end N-acetylglucosamine of the carbohydrate moieties of glycoproteins.</text>
</comment>
<dbReference type="PANTHER" id="PTHR10030">
    <property type="entry name" value="ALPHA-L-FUCOSIDASE"/>
    <property type="match status" value="1"/>
</dbReference>
<organism evidence="8 9">
    <name type="scientific">Luteolibacter luteus</name>
    <dbReference type="NCBI Taxonomy" id="2728835"/>
    <lineage>
        <taxon>Bacteria</taxon>
        <taxon>Pseudomonadati</taxon>
        <taxon>Verrucomicrobiota</taxon>
        <taxon>Verrucomicrobiia</taxon>
        <taxon>Verrucomicrobiales</taxon>
        <taxon>Verrucomicrobiaceae</taxon>
        <taxon>Luteolibacter</taxon>
    </lineage>
</organism>
<evidence type="ECO:0000313" key="9">
    <source>
        <dbReference type="Proteomes" id="UP000501812"/>
    </source>
</evidence>
<keyword evidence="9" id="KW-1185">Reference proteome</keyword>